<keyword evidence="4" id="KW-0676">Redox-active center</keyword>
<name>A0A365XSF0_9BACT</name>
<dbReference type="InterPro" id="IPR013740">
    <property type="entry name" value="Redoxin"/>
</dbReference>
<dbReference type="GO" id="GO:0017004">
    <property type="term" value="P:cytochrome complex assembly"/>
    <property type="evidence" value="ECO:0007669"/>
    <property type="project" value="UniProtKB-KW"/>
</dbReference>
<sequence>MQGKTILYTCLACISLQTAQAQSFTLKGTLPKTTLATNRYVYLSYRQHNQTITDSCRLEKHTYHFQGKVEYPAEATLYLKVSEDNAQYYFKTHFIKPYQHVFFLDKGALTAVSANELIDTRVSGSAAEDDHLAMKKEQDDLYQEGERNFGKERKAAFAGKDSAAIAAVLRKSYAVDDAQEAAKLRFMQQHPQTGIMLKLLNEYTRTKIDPVVIGPLYDGMQPALKASPEGIAYGVRLAKARETAPGMPAPQVTLPDRNGNAITLASLKGKVVLLDFWGSWCYPCRMSHPHLRETYARYHDAGFEILGVANERGDESGWKESWTKALDEDHMTWLNVLNTSSSAEKEKGILNAYDVKAFPTKILIDREGKIVEKLVGNSEKNRAALDALLERLLGAH</sequence>
<dbReference type="Pfam" id="PF08534">
    <property type="entry name" value="Redoxin"/>
    <property type="match status" value="1"/>
</dbReference>
<dbReference type="InterPro" id="IPR050553">
    <property type="entry name" value="Thioredoxin_ResA/DsbE_sf"/>
</dbReference>
<feature type="signal peptide" evidence="5">
    <location>
        <begin position="1"/>
        <end position="21"/>
    </location>
</feature>
<dbReference type="Gene3D" id="3.40.30.10">
    <property type="entry name" value="Glutaredoxin"/>
    <property type="match status" value="1"/>
</dbReference>
<proteinExistence type="predicted"/>
<accession>A0A365XSF0</accession>
<comment type="subcellular location">
    <subcellularLocation>
        <location evidence="1">Cell envelope</location>
    </subcellularLocation>
</comment>
<dbReference type="OrthoDB" id="640250at2"/>
<dbReference type="Pfam" id="PF14289">
    <property type="entry name" value="DUF4369"/>
    <property type="match status" value="1"/>
</dbReference>
<evidence type="ECO:0000256" key="1">
    <source>
        <dbReference type="ARBA" id="ARBA00004196"/>
    </source>
</evidence>
<evidence type="ECO:0000259" key="6">
    <source>
        <dbReference type="PROSITE" id="PS51352"/>
    </source>
</evidence>
<feature type="domain" description="Thioredoxin" evidence="6">
    <location>
        <begin position="243"/>
        <end position="394"/>
    </location>
</feature>
<dbReference type="EMBL" id="QFFJ01000002">
    <property type="protein sequence ID" value="RBL89060.1"/>
    <property type="molecule type" value="Genomic_DNA"/>
</dbReference>
<dbReference type="CDD" id="cd02966">
    <property type="entry name" value="TlpA_like_family"/>
    <property type="match status" value="1"/>
</dbReference>
<dbReference type="Proteomes" id="UP000253410">
    <property type="component" value="Unassembled WGS sequence"/>
</dbReference>
<reference evidence="7 8" key="1">
    <citation type="submission" date="2018-05" db="EMBL/GenBank/DDBJ databases">
        <title>Chitinophaga sp. K3CV102501T nov., isolated from isolated from a monsoon evergreen broad-leaved forest soil.</title>
        <authorList>
            <person name="Lv Y."/>
        </authorList>
    </citation>
    <scope>NUCLEOTIDE SEQUENCE [LARGE SCALE GENOMIC DNA]</scope>
    <source>
        <strain evidence="7 8">GDMCC 1.1325</strain>
    </source>
</reference>
<evidence type="ECO:0000256" key="5">
    <source>
        <dbReference type="SAM" id="SignalP"/>
    </source>
</evidence>
<evidence type="ECO:0000256" key="3">
    <source>
        <dbReference type="ARBA" id="ARBA00023157"/>
    </source>
</evidence>
<keyword evidence="5" id="KW-0732">Signal</keyword>
<dbReference type="AlphaFoldDB" id="A0A365XSF0"/>
<evidence type="ECO:0000256" key="4">
    <source>
        <dbReference type="ARBA" id="ARBA00023284"/>
    </source>
</evidence>
<gene>
    <name evidence="7" type="ORF">DF182_21210</name>
</gene>
<dbReference type="GO" id="GO:0016491">
    <property type="term" value="F:oxidoreductase activity"/>
    <property type="evidence" value="ECO:0007669"/>
    <property type="project" value="InterPro"/>
</dbReference>
<keyword evidence="3" id="KW-1015">Disulfide bond</keyword>
<dbReference type="PANTHER" id="PTHR42852:SF6">
    <property type="entry name" value="THIOL:DISULFIDE INTERCHANGE PROTEIN DSBE"/>
    <property type="match status" value="1"/>
</dbReference>
<dbReference type="RefSeq" id="WP_113617804.1">
    <property type="nucleotide sequence ID" value="NZ_QFFJ01000002.1"/>
</dbReference>
<protein>
    <recommendedName>
        <fullName evidence="6">Thioredoxin domain-containing protein</fullName>
    </recommendedName>
</protein>
<keyword evidence="8" id="KW-1185">Reference proteome</keyword>
<organism evidence="7 8">
    <name type="scientific">Chitinophaga flava</name>
    <dbReference type="NCBI Taxonomy" id="2259036"/>
    <lineage>
        <taxon>Bacteria</taxon>
        <taxon>Pseudomonadati</taxon>
        <taxon>Bacteroidota</taxon>
        <taxon>Chitinophagia</taxon>
        <taxon>Chitinophagales</taxon>
        <taxon>Chitinophagaceae</taxon>
        <taxon>Chitinophaga</taxon>
    </lineage>
</organism>
<evidence type="ECO:0000313" key="7">
    <source>
        <dbReference type="EMBL" id="RBL89060.1"/>
    </source>
</evidence>
<dbReference type="InterPro" id="IPR025380">
    <property type="entry name" value="DUF4369"/>
</dbReference>
<dbReference type="InterPro" id="IPR013766">
    <property type="entry name" value="Thioredoxin_domain"/>
</dbReference>
<dbReference type="SUPFAM" id="SSF52833">
    <property type="entry name" value="Thioredoxin-like"/>
    <property type="match status" value="1"/>
</dbReference>
<keyword evidence="2" id="KW-0201">Cytochrome c-type biogenesis</keyword>
<evidence type="ECO:0000313" key="8">
    <source>
        <dbReference type="Proteomes" id="UP000253410"/>
    </source>
</evidence>
<comment type="caution">
    <text evidence="7">The sequence shown here is derived from an EMBL/GenBank/DDBJ whole genome shotgun (WGS) entry which is preliminary data.</text>
</comment>
<dbReference type="PANTHER" id="PTHR42852">
    <property type="entry name" value="THIOL:DISULFIDE INTERCHANGE PROTEIN DSBE"/>
    <property type="match status" value="1"/>
</dbReference>
<evidence type="ECO:0000256" key="2">
    <source>
        <dbReference type="ARBA" id="ARBA00022748"/>
    </source>
</evidence>
<feature type="chain" id="PRO_5016825288" description="Thioredoxin domain-containing protein" evidence="5">
    <location>
        <begin position="22"/>
        <end position="396"/>
    </location>
</feature>
<dbReference type="PROSITE" id="PS51352">
    <property type="entry name" value="THIOREDOXIN_2"/>
    <property type="match status" value="1"/>
</dbReference>
<dbReference type="InterPro" id="IPR036249">
    <property type="entry name" value="Thioredoxin-like_sf"/>
</dbReference>
<dbReference type="GO" id="GO:0030313">
    <property type="term" value="C:cell envelope"/>
    <property type="evidence" value="ECO:0007669"/>
    <property type="project" value="UniProtKB-SubCell"/>
</dbReference>